<evidence type="ECO:0000313" key="2">
    <source>
        <dbReference type="EMBL" id="XDO97901.1"/>
    </source>
</evidence>
<dbReference type="InterPro" id="IPR050177">
    <property type="entry name" value="Lipid_A_modif_metabolic_enz"/>
</dbReference>
<accession>A0AB39KWW3</accession>
<dbReference type="AlphaFoldDB" id="A0AB39KWW3"/>
<organism evidence="2">
    <name type="scientific">Caulobacter sp. 73W</name>
    <dbReference type="NCBI Taxonomy" id="3161137"/>
    <lineage>
        <taxon>Bacteria</taxon>
        <taxon>Pseudomonadati</taxon>
        <taxon>Pseudomonadota</taxon>
        <taxon>Alphaproteobacteria</taxon>
        <taxon>Caulobacterales</taxon>
        <taxon>Caulobacteraceae</taxon>
        <taxon>Caulobacter</taxon>
    </lineage>
</organism>
<dbReference type="Gene3D" id="3.40.50.720">
    <property type="entry name" value="NAD(P)-binding Rossmann-like Domain"/>
    <property type="match status" value="1"/>
</dbReference>
<proteinExistence type="predicted"/>
<dbReference type="Pfam" id="PF13460">
    <property type="entry name" value="NAD_binding_10"/>
    <property type="match status" value="1"/>
</dbReference>
<dbReference type="RefSeq" id="WP_369061416.1">
    <property type="nucleotide sequence ID" value="NZ_CP158375.1"/>
</dbReference>
<dbReference type="InterPro" id="IPR036291">
    <property type="entry name" value="NAD(P)-bd_dom_sf"/>
</dbReference>
<sequence>MSALASPILVLGATSLIGRFLIERLSAEGLDYYGLSREAPVDDVRMIRGDLSEDDLAQRLPPTRTVFSLSPIWLLPKALPALKAAGMKRLVAFSSTSRFTKIDSRNAEEREVAQALADAEAQVVAFCQANKIAWTILRPTLIYAEGRDRNVSRLAGLIRKLGFLPLSGEGGGLRQPVHADDLARGALDAAGAAKARNRAYDLTGGETLTYRVMAQRVFEGLGRRPLIVSLPPWAWRIGLTLASPIMPGVTAGMGERMEADLTFDSSEAVRDFGWAPRDFRPRF</sequence>
<dbReference type="PANTHER" id="PTHR43245">
    <property type="entry name" value="BIFUNCTIONAL POLYMYXIN RESISTANCE PROTEIN ARNA"/>
    <property type="match status" value="1"/>
</dbReference>
<feature type="domain" description="NAD(P)-binding" evidence="1">
    <location>
        <begin position="12"/>
        <end position="146"/>
    </location>
</feature>
<dbReference type="InterPro" id="IPR016040">
    <property type="entry name" value="NAD(P)-bd_dom"/>
</dbReference>
<protein>
    <submittedName>
        <fullName evidence="2">NAD-dependent epimerase/dehydratase family protein</fullName>
    </submittedName>
</protein>
<dbReference type="EMBL" id="CP158375">
    <property type="protein sequence ID" value="XDO97901.1"/>
    <property type="molecule type" value="Genomic_DNA"/>
</dbReference>
<dbReference type="PANTHER" id="PTHR43245:SF51">
    <property type="entry name" value="SHORT CHAIN DEHYDROGENASE_REDUCTASE FAMILY 42E, MEMBER 2"/>
    <property type="match status" value="1"/>
</dbReference>
<gene>
    <name evidence="2" type="ORF">ABOZ73_05645</name>
</gene>
<dbReference type="SUPFAM" id="SSF51735">
    <property type="entry name" value="NAD(P)-binding Rossmann-fold domains"/>
    <property type="match status" value="1"/>
</dbReference>
<name>A0AB39KWW3_9CAUL</name>
<reference evidence="2" key="1">
    <citation type="submission" date="2024-06" db="EMBL/GenBank/DDBJ databases">
        <title>Caulobacter inopinatus, sp. nov.</title>
        <authorList>
            <person name="Donachie S.P."/>
        </authorList>
    </citation>
    <scope>NUCLEOTIDE SEQUENCE</scope>
    <source>
        <strain evidence="2">73W</strain>
    </source>
</reference>
<evidence type="ECO:0000259" key="1">
    <source>
        <dbReference type="Pfam" id="PF13460"/>
    </source>
</evidence>